<keyword evidence="2" id="KW-0813">Transport</keyword>
<dbReference type="SUPFAM" id="SSF103473">
    <property type="entry name" value="MFS general substrate transporter"/>
    <property type="match status" value="1"/>
</dbReference>
<feature type="transmembrane region" description="Helical" evidence="7">
    <location>
        <begin position="318"/>
        <end position="339"/>
    </location>
</feature>
<dbReference type="Gene3D" id="1.20.1720.10">
    <property type="entry name" value="Multidrug resistance protein D"/>
    <property type="match status" value="1"/>
</dbReference>
<evidence type="ECO:0000256" key="2">
    <source>
        <dbReference type="ARBA" id="ARBA00022448"/>
    </source>
</evidence>
<protein>
    <submittedName>
        <fullName evidence="9">MFS transporter</fullName>
    </submittedName>
</protein>
<feature type="compositionally biased region" description="Low complexity" evidence="6">
    <location>
        <begin position="470"/>
        <end position="480"/>
    </location>
</feature>
<feature type="transmembrane region" description="Helical" evidence="7">
    <location>
        <begin position="25"/>
        <end position="48"/>
    </location>
</feature>
<evidence type="ECO:0000259" key="8">
    <source>
        <dbReference type="PROSITE" id="PS50850"/>
    </source>
</evidence>
<keyword evidence="4 7" id="KW-1133">Transmembrane helix</keyword>
<feature type="transmembrane region" description="Helical" evidence="7">
    <location>
        <begin position="178"/>
        <end position="202"/>
    </location>
</feature>
<dbReference type="InterPro" id="IPR011701">
    <property type="entry name" value="MFS"/>
</dbReference>
<gene>
    <name evidence="9" type="ORF">GCM10025780_17030</name>
</gene>
<feature type="transmembrane region" description="Helical" evidence="7">
    <location>
        <begin position="287"/>
        <end position="306"/>
    </location>
</feature>
<comment type="caution">
    <text evidence="9">The sequence shown here is derived from an EMBL/GenBank/DDBJ whole genome shotgun (WGS) entry which is preliminary data.</text>
</comment>
<dbReference type="Proteomes" id="UP001501295">
    <property type="component" value="Unassembled WGS sequence"/>
</dbReference>
<reference evidence="10" key="1">
    <citation type="journal article" date="2019" name="Int. J. Syst. Evol. Microbiol.">
        <title>The Global Catalogue of Microorganisms (GCM) 10K type strain sequencing project: providing services to taxonomists for standard genome sequencing and annotation.</title>
        <authorList>
            <consortium name="The Broad Institute Genomics Platform"/>
            <consortium name="The Broad Institute Genome Sequencing Center for Infectious Disease"/>
            <person name="Wu L."/>
            <person name="Ma J."/>
        </authorList>
    </citation>
    <scope>NUCLEOTIDE SEQUENCE [LARGE SCALE GENOMIC DNA]</scope>
    <source>
        <strain evidence="10">JCM 18956</strain>
    </source>
</reference>
<evidence type="ECO:0000256" key="5">
    <source>
        <dbReference type="ARBA" id="ARBA00023136"/>
    </source>
</evidence>
<dbReference type="InterPro" id="IPR020846">
    <property type="entry name" value="MFS_dom"/>
</dbReference>
<feature type="transmembrane region" description="Helical" evidence="7">
    <location>
        <begin position="223"/>
        <end position="241"/>
    </location>
</feature>
<evidence type="ECO:0000256" key="4">
    <source>
        <dbReference type="ARBA" id="ARBA00022989"/>
    </source>
</evidence>
<dbReference type="Pfam" id="PF07690">
    <property type="entry name" value="MFS_1"/>
    <property type="match status" value="1"/>
</dbReference>
<feature type="transmembrane region" description="Helical" evidence="7">
    <location>
        <begin position="91"/>
        <end position="109"/>
    </location>
</feature>
<evidence type="ECO:0000256" key="3">
    <source>
        <dbReference type="ARBA" id="ARBA00022692"/>
    </source>
</evidence>
<feature type="transmembrane region" description="Helical" evidence="7">
    <location>
        <begin position="115"/>
        <end position="137"/>
    </location>
</feature>
<keyword evidence="5 7" id="KW-0472">Membrane</keyword>
<feature type="compositionally biased region" description="Acidic residues" evidence="6">
    <location>
        <begin position="481"/>
        <end position="495"/>
    </location>
</feature>
<dbReference type="PANTHER" id="PTHR42718:SF9">
    <property type="entry name" value="MAJOR FACILITATOR SUPERFAMILY MULTIDRUG TRANSPORTER MFSC"/>
    <property type="match status" value="1"/>
</dbReference>
<dbReference type="PANTHER" id="PTHR42718">
    <property type="entry name" value="MAJOR FACILITATOR SUPERFAMILY MULTIDRUG TRANSPORTER MFSC"/>
    <property type="match status" value="1"/>
</dbReference>
<accession>A0ABP8VVL0</accession>
<feature type="transmembrane region" description="Helical" evidence="7">
    <location>
        <begin position="371"/>
        <end position="395"/>
    </location>
</feature>
<sequence>MSAATTGSTTRPTATSGERGFGPKFVIPILFGPLLNPINTTMIAVALAPIQKDLGIGSDQAMWLVSSLYLASAIAQPTMGKLADRFGPKKIFLMGMVIVIIAGLLPDLFPSFGAAILSRVLIGIGTSSAYPAAMSAIRNQSDRLNTPTPPLVLGGLSISSLVSAAAGPPLAGVLIGAFGWHSIFLVNVPLAGAGLILAALWMPSDRIRPVREAKLPVSQAIDPLGLGLFAITIGSLLVFLLDLSQGLWPLLIVTVLALVGLIVWERRAVAPFIDVRMLATNGPLTRTYLRLFLLYGIAYTMTYGFSQWTQEVAHLSSQTAGLVQLPGAILAGVASFWFARKAGVRLPLIAAAVIPLGGGAILLALTSGSPVWMFVIVAIFFTVPQGLASVSNQAALYRQVPPSGMGSAAGLSRTSIYIGAIASTSLIGVVYGKAPTTADLHLLAFVILGIAVVLSVLTIFDRKLKRASRSAGASGAASAESEAEQLDEPEAVTTP</sequence>
<evidence type="ECO:0000256" key="6">
    <source>
        <dbReference type="SAM" id="MobiDB-lite"/>
    </source>
</evidence>
<evidence type="ECO:0000313" key="10">
    <source>
        <dbReference type="Proteomes" id="UP001501295"/>
    </source>
</evidence>
<feature type="transmembrane region" description="Helical" evidence="7">
    <location>
        <begin position="346"/>
        <end position="365"/>
    </location>
</feature>
<dbReference type="RefSeq" id="WP_345375413.1">
    <property type="nucleotide sequence ID" value="NZ_BAABLM010000003.1"/>
</dbReference>
<dbReference type="PROSITE" id="PS50850">
    <property type="entry name" value="MFS"/>
    <property type="match status" value="1"/>
</dbReference>
<organism evidence="9 10">
    <name type="scientific">Frondihabitans cladoniiphilus</name>
    <dbReference type="NCBI Taxonomy" id="715785"/>
    <lineage>
        <taxon>Bacteria</taxon>
        <taxon>Bacillati</taxon>
        <taxon>Actinomycetota</taxon>
        <taxon>Actinomycetes</taxon>
        <taxon>Micrococcales</taxon>
        <taxon>Microbacteriaceae</taxon>
        <taxon>Frondihabitans</taxon>
    </lineage>
</organism>
<feature type="transmembrane region" description="Helical" evidence="7">
    <location>
        <begin position="440"/>
        <end position="460"/>
    </location>
</feature>
<keyword evidence="3 7" id="KW-0812">Transmembrane</keyword>
<keyword evidence="10" id="KW-1185">Reference proteome</keyword>
<evidence type="ECO:0000256" key="1">
    <source>
        <dbReference type="ARBA" id="ARBA00004651"/>
    </source>
</evidence>
<name>A0ABP8VVL0_9MICO</name>
<feature type="transmembrane region" description="Helical" evidence="7">
    <location>
        <begin position="247"/>
        <end position="266"/>
    </location>
</feature>
<dbReference type="Gene3D" id="1.20.1250.20">
    <property type="entry name" value="MFS general substrate transporter like domains"/>
    <property type="match status" value="1"/>
</dbReference>
<dbReference type="EMBL" id="BAABLM010000003">
    <property type="protein sequence ID" value="GAA4673402.1"/>
    <property type="molecule type" value="Genomic_DNA"/>
</dbReference>
<proteinExistence type="predicted"/>
<evidence type="ECO:0000313" key="9">
    <source>
        <dbReference type="EMBL" id="GAA4673402.1"/>
    </source>
</evidence>
<feature type="domain" description="Major facilitator superfamily (MFS) profile" evidence="8">
    <location>
        <begin position="25"/>
        <end position="467"/>
    </location>
</feature>
<comment type="subcellular location">
    <subcellularLocation>
        <location evidence="1">Cell membrane</location>
        <topology evidence="1">Multi-pass membrane protein</topology>
    </subcellularLocation>
</comment>
<feature type="transmembrane region" description="Helical" evidence="7">
    <location>
        <begin position="149"/>
        <end position="166"/>
    </location>
</feature>
<dbReference type="InterPro" id="IPR036259">
    <property type="entry name" value="MFS_trans_sf"/>
</dbReference>
<evidence type="ECO:0000256" key="7">
    <source>
        <dbReference type="SAM" id="Phobius"/>
    </source>
</evidence>
<feature type="region of interest" description="Disordered" evidence="6">
    <location>
        <begin position="470"/>
        <end position="495"/>
    </location>
</feature>
<feature type="transmembrane region" description="Helical" evidence="7">
    <location>
        <begin position="416"/>
        <end position="434"/>
    </location>
</feature>